<keyword evidence="2" id="KW-1185">Reference proteome</keyword>
<dbReference type="RefSeq" id="WP_089236917.1">
    <property type="nucleotide sequence ID" value="NZ_FZOK01000001.1"/>
</dbReference>
<evidence type="ECO:0000313" key="2">
    <source>
        <dbReference type="Proteomes" id="UP000198480"/>
    </source>
</evidence>
<sequence length="181" mass="21126">MESEINLEIIQNKVLFEKIHFQKDLFFELFTEIGNEFPQNMLIKIHPASKGSKVSQGSNLEKCPYQVLDLIRDFDNKNGFNIRVLNWWGHGLYMIVQVGKANHNLEAINKNLLLNNFYLSQHIRPFDYLQIFESSVLLDSENHKTHSKAIDVLITFKKIEISKTASVKKEILFLLHQLLDI</sequence>
<dbReference type="EMBL" id="FZOK01000001">
    <property type="protein sequence ID" value="SNR94573.1"/>
    <property type="molecule type" value="Genomic_DNA"/>
</dbReference>
<accession>A0A239AI00</accession>
<protein>
    <submittedName>
        <fullName evidence="1">Uncharacterized protein</fullName>
    </submittedName>
</protein>
<name>A0A239AI00_9BACT</name>
<evidence type="ECO:0000313" key="1">
    <source>
        <dbReference type="EMBL" id="SNR94573.1"/>
    </source>
</evidence>
<gene>
    <name evidence="1" type="ORF">SAMN06295967_101126</name>
</gene>
<dbReference type="Proteomes" id="UP000198480">
    <property type="component" value="Unassembled WGS sequence"/>
</dbReference>
<dbReference type="OrthoDB" id="2575320at2"/>
<organism evidence="1 2">
    <name type="scientific">Belliella buryatensis</name>
    <dbReference type="NCBI Taxonomy" id="1500549"/>
    <lineage>
        <taxon>Bacteria</taxon>
        <taxon>Pseudomonadati</taxon>
        <taxon>Bacteroidota</taxon>
        <taxon>Cytophagia</taxon>
        <taxon>Cytophagales</taxon>
        <taxon>Cyclobacteriaceae</taxon>
        <taxon>Belliella</taxon>
    </lineage>
</organism>
<proteinExistence type="predicted"/>
<reference evidence="2" key="1">
    <citation type="submission" date="2017-06" db="EMBL/GenBank/DDBJ databases">
        <authorList>
            <person name="Varghese N."/>
            <person name="Submissions S."/>
        </authorList>
    </citation>
    <scope>NUCLEOTIDE SEQUENCE [LARGE SCALE GENOMIC DNA]</scope>
    <source>
        <strain evidence="2">5C</strain>
    </source>
</reference>
<dbReference type="AlphaFoldDB" id="A0A239AI00"/>